<feature type="transmembrane region" description="Helical" evidence="6">
    <location>
        <begin position="12"/>
        <end position="32"/>
    </location>
</feature>
<feature type="domain" description="HAMP" evidence="7">
    <location>
        <begin position="176"/>
        <end position="228"/>
    </location>
</feature>
<feature type="transmembrane region" description="Helical" evidence="6">
    <location>
        <begin position="153"/>
        <end position="175"/>
    </location>
</feature>
<evidence type="ECO:0000256" key="3">
    <source>
        <dbReference type="ARBA" id="ARBA00022679"/>
    </source>
</evidence>
<dbReference type="CDD" id="cd06225">
    <property type="entry name" value="HAMP"/>
    <property type="match status" value="1"/>
</dbReference>
<evidence type="ECO:0000256" key="4">
    <source>
        <dbReference type="ARBA" id="ARBA00022777"/>
    </source>
</evidence>
<dbReference type="Pfam" id="PF00672">
    <property type="entry name" value="HAMP"/>
    <property type="match status" value="1"/>
</dbReference>
<keyword evidence="5" id="KW-0902">Two-component regulatory system</keyword>
<dbReference type="InterPro" id="IPR050482">
    <property type="entry name" value="Sensor_HK_TwoCompSys"/>
</dbReference>
<evidence type="ECO:0000259" key="7">
    <source>
        <dbReference type="PROSITE" id="PS50885"/>
    </source>
</evidence>
<dbReference type="InterPro" id="IPR003594">
    <property type="entry name" value="HATPase_dom"/>
</dbReference>
<dbReference type="CDD" id="cd16917">
    <property type="entry name" value="HATPase_UhpB-NarQ-NarX-like"/>
    <property type="match status" value="1"/>
</dbReference>
<evidence type="ECO:0000313" key="8">
    <source>
        <dbReference type="EMBL" id="WOO30876.1"/>
    </source>
</evidence>
<keyword evidence="3" id="KW-0808">Transferase</keyword>
<dbReference type="Pfam" id="PF07730">
    <property type="entry name" value="HisKA_3"/>
    <property type="match status" value="1"/>
</dbReference>
<evidence type="ECO:0000256" key="2">
    <source>
        <dbReference type="ARBA" id="ARBA00022553"/>
    </source>
</evidence>
<dbReference type="RefSeq" id="WP_317700372.1">
    <property type="nucleotide sequence ID" value="NZ_CP136921.1"/>
</dbReference>
<dbReference type="SUPFAM" id="SSF158472">
    <property type="entry name" value="HAMP domain-like"/>
    <property type="match status" value="1"/>
</dbReference>
<dbReference type="Proteomes" id="UP001303211">
    <property type="component" value="Chromosome"/>
</dbReference>
<dbReference type="PANTHER" id="PTHR24421">
    <property type="entry name" value="NITRATE/NITRITE SENSOR PROTEIN NARX-RELATED"/>
    <property type="match status" value="1"/>
</dbReference>
<evidence type="ECO:0000313" key="9">
    <source>
        <dbReference type="Proteomes" id="UP001303211"/>
    </source>
</evidence>
<keyword evidence="6" id="KW-1133">Transmembrane helix</keyword>
<evidence type="ECO:0000256" key="6">
    <source>
        <dbReference type="SAM" id="Phobius"/>
    </source>
</evidence>
<keyword evidence="6" id="KW-0812">Transmembrane</keyword>
<evidence type="ECO:0000256" key="5">
    <source>
        <dbReference type="ARBA" id="ARBA00023012"/>
    </source>
</evidence>
<organism evidence="8 9">
    <name type="scientific">Diaphorobacter limosus</name>
    <dbReference type="NCBI Taxonomy" id="3036128"/>
    <lineage>
        <taxon>Bacteria</taxon>
        <taxon>Pseudomonadati</taxon>
        <taxon>Pseudomonadota</taxon>
        <taxon>Betaproteobacteria</taxon>
        <taxon>Burkholderiales</taxon>
        <taxon>Comamonadaceae</taxon>
        <taxon>Diaphorobacter</taxon>
    </lineage>
</organism>
<dbReference type="InterPro" id="IPR011712">
    <property type="entry name" value="Sig_transdc_His_kin_sub3_dim/P"/>
</dbReference>
<keyword evidence="4 8" id="KW-0418">Kinase</keyword>
<dbReference type="InterPro" id="IPR036890">
    <property type="entry name" value="HATPase_C_sf"/>
</dbReference>
<sequence length="455" mass="49103">MSIPPRSLHTRISLLLTGLAAILLMVLASLWVHGMRSSIHEEISAANRVSVQWLKALASDVQSAPPEFVAQRVLSMVRPLGRIRANALEVFTEDGRRLYASPAPTYKADRTAPGWFTALVAPVFAVHRVGVGNLELVISPDHSRAVVDAWDDLQVLCLWTVALLGALFALVRWALGRTMRPLEQVMDALDCTGGGRFDVRLPVFPLRELGRLSLAFNGMADRLEEAVEDNVRLKSEREVACLVQARLEDERRAIARELHDTLAQCITGVRALAGAIAQRTSDQPALQQPAQTIVAVTGEMQDGVKAILYRLRSALEHDLGTDIAQACTRWELLHPHIALNCRMDIGTTPLAAELTQTAVRVVQEGLTNIVRHAKATQADLCIERSGGWLNIRLSDNGCGLGSGTGHPGSGLGLTGMRECIAAQGGQLELNTAASGGLCVLARLPDHLLSALESAA</sequence>
<dbReference type="Pfam" id="PF02518">
    <property type="entry name" value="HATPase_c"/>
    <property type="match status" value="1"/>
</dbReference>
<keyword evidence="6" id="KW-0472">Membrane</keyword>
<proteinExistence type="predicted"/>
<keyword evidence="2" id="KW-0597">Phosphoprotein</keyword>
<dbReference type="InterPro" id="IPR003660">
    <property type="entry name" value="HAMP_dom"/>
</dbReference>
<evidence type="ECO:0000256" key="1">
    <source>
        <dbReference type="ARBA" id="ARBA00004370"/>
    </source>
</evidence>
<dbReference type="SMART" id="SM00387">
    <property type="entry name" value="HATPase_c"/>
    <property type="match status" value="1"/>
</dbReference>
<dbReference type="Gene3D" id="3.30.565.10">
    <property type="entry name" value="Histidine kinase-like ATPase, C-terminal domain"/>
    <property type="match status" value="1"/>
</dbReference>
<reference evidence="8 9" key="1">
    <citation type="submission" date="2023-03" db="EMBL/GenBank/DDBJ databases">
        <title>Diaphorobacter basophil sp. nov., isolated from a sewage-treatment plant.</title>
        <authorList>
            <person name="Yang K."/>
        </authorList>
    </citation>
    <scope>NUCLEOTIDE SEQUENCE [LARGE SCALE GENOMIC DNA]</scope>
    <source>
        <strain evidence="8 9">Y-1</strain>
    </source>
</reference>
<dbReference type="EMBL" id="CP136921">
    <property type="protein sequence ID" value="WOO30876.1"/>
    <property type="molecule type" value="Genomic_DNA"/>
</dbReference>
<name>A0ABZ0IZW1_9BURK</name>
<dbReference type="SMART" id="SM00304">
    <property type="entry name" value="HAMP"/>
    <property type="match status" value="1"/>
</dbReference>
<dbReference type="Gene3D" id="1.20.5.1930">
    <property type="match status" value="1"/>
</dbReference>
<comment type="subcellular location">
    <subcellularLocation>
        <location evidence="1">Membrane</location>
    </subcellularLocation>
</comment>
<keyword evidence="9" id="KW-1185">Reference proteome</keyword>
<dbReference type="PROSITE" id="PS50885">
    <property type="entry name" value="HAMP"/>
    <property type="match status" value="1"/>
</dbReference>
<dbReference type="GO" id="GO:0016301">
    <property type="term" value="F:kinase activity"/>
    <property type="evidence" value="ECO:0007669"/>
    <property type="project" value="UniProtKB-KW"/>
</dbReference>
<gene>
    <name evidence="8" type="ORF">P4826_10555</name>
</gene>
<dbReference type="Gene3D" id="6.10.340.10">
    <property type="match status" value="1"/>
</dbReference>
<dbReference type="SUPFAM" id="SSF55874">
    <property type="entry name" value="ATPase domain of HSP90 chaperone/DNA topoisomerase II/histidine kinase"/>
    <property type="match status" value="1"/>
</dbReference>
<protein>
    <submittedName>
        <fullName evidence="8">Histidine kinase</fullName>
    </submittedName>
</protein>
<accession>A0ABZ0IZW1</accession>
<dbReference type="PANTHER" id="PTHR24421:SF58">
    <property type="entry name" value="SIGNAL TRANSDUCTION HISTIDINE-PROTEIN KINASE_PHOSPHATASE UHPB"/>
    <property type="match status" value="1"/>
</dbReference>